<protein>
    <submittedName>
        <fullName evidence="2">Uncharacterized protein</fullName>
    </submittedName>
</protein>
<feature type="compositionally biased region" description="Polar residues" evidence="1">
    <location>
        <begin position="32"/>
        <end position="41"/>
    </location>
</feature>
<organism evidence="2">
    <name type="scientific">Rhizophora mucronata</name>
    <name type="common">Asiatic mangrove</name>
    <dbReference type="NCBI Taxonomy" id="61149"/>
    <lineage>
        <taxon>Eukaryota</taxon>
        <taxon>Viridiplantae</taxon>
        <taxon>Streptophyta</taxon>
        <taxon>Embryophyta</taxon>
        <taxon>Tracheophyta</taxon>
        <taxon>Spermatophyta</taxon>
        <taxon>Magnoliopsida</taxon>
        <taxon>eudicotyledons</taxon>
        <taxon>Gunneridae</taxon>
        <taxon>Pentapetalae</taxon>
        <taxon>rosids</taxon>
        <taxon>fabids</taxon>
        <taxon>Malpighiales</taxon>
        <taxon>Rhizophoraceae</taxon>
        <taxon>Rhizophora</taxon>
    </lineage>
</organism>
<evidence type="ECO:0000313" key="2">
    <source>
        <dbReference type="EMBL" id="MBX54077.1"/>
    </source>
</evidence>
<dbReference type="EMBL" id="GGEC01073593">
    <property type="protein sequence ID" value="MBX54077.1"/>
    <property type="molecule type" value="Transcribed_RNA"/>
</dbReference>
<sequence>MKFSDYHLATSKEAKQNPKVPTKSQNHKLQHSESGYHQGQTRAHVKHKNHRVSTTTTFLPSLQLLLSWVSK</sequence>
<dbReference type="AlphaFoldDB" id="A0A2P2PHB3"/>
<feature type="region of interest" description="Disordered" evidence="1">
    <location>
        <begin position="1"/>
        <end position="52"/>
    </location>
</feature>
<reference evidence="2" key="1">
    <citation type="submission" date="2018-02" db="EMBL/GenBank/DDBJ databases">
        <title>Rhizophora mucronata_Transcriptome.</title>
        <authorList>
            <person name="Meera S.P."/>
            <person name="Sreeshan A."/>
            <person name="Augustine A."/>
        </authorList>
    </citation>
    <scope>NUCLEOTIDE SEQUENCE</scope>
    <source>
        <tissue evidence="2">Leaf</tissue>
    </source>
</reference>
<name>A0A2P2PHB3_RHIMU</name>
<accession>A0A2P2PHB3</accession>
<proteinExistence type="predicted"/>
<evidence type="ECO:0000256" key="1">
    <source>
        <dbReference type="SAM" id="MobiDB-lite"/>
    </source>
</evidence>